<dbReference type="EMBL" id="CP047224">
    <property type="protein sequence ID" value="QHD64943.1"/>
    <property type="molecule type" value="Genomic_DNA"/>
</dbReference>
<evidence type="ECO:0000256" key="1">
    <source>
        <dbReference type="SAM" id="Phobius"/>
    </source>
</evidence>
<reference evidence="2 3" key="2">
    <citation type="journal article" date="2020" name="MBio">
        <title>Isolation and Molecular Analysis of a Novel Neorickettsia Species That Causes Potomac Horse Fever.</title>
        <authorList>
            <person name="Teymournejad O."/>
            <person name="Lin M."/>
            <person name="Bekebrede H."/>
            <person name="Kamr A."/>
            <person name="Toribio R.E."/>
            <person name="Arroyo L.G."/>
            <person name="Baird J.D."/>
            <person name="Rikihisa Y."/>
        </authorList>
    </citation>
    <scope>NUCLEOTIDE SEQUENCE [LARGE SCALE GENOMIC DNA]</scope>
    <source>
        <strain evidence="2 3">Fin17</strain>
    </source>
</reference>
<keyword evidence="1" id="KW-0472">Membrane</keyword>
<evidence type="ECO:0000313" key="2">
    <source>
        <dbReference type="EMBL" id="QHD64943.1"/>
    </source>
</evidence>
<accession>A0A6P1G9N0</accession>
<organism evidence="2 3">
    <name type="scientific">Neorickettsia findlayensis</name>
    <dbReference type="NCBI Taxonomy" id="2686014"/>
    <lineage>
        <taxon>Bacteria</taxon>
        <taxon>Pseudomonadati</taxon>
        <taxon>Pseudomonadota</taxon>
        <taxon>Alphaproteobacteria</taxon>
        <taxon>Rickettsiales</taxon>
        <taxon>Anaplasmataceae</taxon>
        <taxon>Neorickettsia</taxon>
    </lineage>
</organism>
<evidence type="ECO:0000313" key="3">
    <source>
        <dbReference type="Proteomes" id="UP000464912"/>
    </source>
</evidence>
<gene>
    <name evidence="2" type="ORF">GP480_00435</name>
</gene>
<dbReference type="RefSeq" id="WP_160094870.1">
    <property type="nucleotide sequence ID" value="NZ_CP047224.1"/>
</dbReference>
<name>A0A6P1G9N0_9RICK</name>
<sequence>MISPYLFSNLTPDQEKALCLFIAIVLFILFTVLTTYMLYSCCEASEKVVHTQQRQLQAPVCVVFIPETKVSAPSVTPVGGVGPALLDQFKRYVFIDPCGKVSSTVAKLSGESVSVLTNPALPVAVAPSTIEGLIGAGGVDVGTPFAAQVDSMSLHLAASVTQALGHVTEPNQGYLLTSASENRLCVVCDSRFFSSGVTRHGYADHAPVVPSPHVAASAWARGIFGWMQPLRQPGGILESLRVRVVVPNPEFRYHFITIWRNLAAFSGHEMRDAIEVCCASELFLASGPSCDVQGPLRN</sequence>
<keyword evidence="1" id="KW-1133">Transmembrane helix</keyword>
<proteinExistence type="predicted"/>
<protein>
    <submittedName>
        <fullName evidence="2">Uncharacterized protein</fullName>
    </submittedName>
</protein>
<dbReference type="KEGG" id="nef:GP480_00435"/>
<feature type="transmembrane region" description="Helical" evidence="1">
    <location>
        <begin position="17"/>
        <end position="39"/>
    </location>
</feature>
<dbReference type="Proteomes" id="UP000464912">
    <property type="component" value="Chromosome"/>
</dbReference>
<dbReference type="AlphaFoldDB" id="A0A6P1G9N0"/>
<keyword evidence="1" id="KW-0812">Transmembrane</keyword>
<keyword evidence="3" id="KW-1185">Reference proteome</keyword>
<reference evidence="2 3" key="1">
    <citation type="journal article" date="2020" name="MBio">
        <title>Erratum for Teymournejad et al., 'Isolation and Molecular Analysis of a Novel Neorickettsia Species That Causes Potomac Horse Fever'.</title>
        <authorList>
            <person name="Teymournejad O."/>
            <person name="Lin M."/>
            <person name="Bekebrede H."/>
            <person name="Kamr A."/>
            <person name="Toribio R.E."/>
            <person name="Arroyo L.G."/>
            <person name="Baird J.D."/>
            <person name="Rikihisa Y."/>
        </authorList>
    </citation>
    <scope>NUCLEOTIDE SEQUENCE [LARGE SCALE GENOMIC DNA]</scope>
    <source>
        <strain evidence="2 3">Fin17</strain>
    </source>
</reference>